<dbReference type="Gene3D" id="1.10.287.130">
    <property type="match status" value="1"/>
</dbReference>
<gene>
    <name evidence="11" type="ORF">ACFQZX_17385</name>
</gene>
<dbReference type="InterPro" id="IPR029063">
    <property type="entry name" value="SAM-dependent_MTases_sf"/>
</dbReference>
<dbReference type="GO" id="GO:0032259">
    <property type="term" value="P:methylation"/>
    <property type="evidence" value="ECO:0007669"/>
    <property type="project" value="UniProtKB-KW"/>
</dbReference>
<dbReference type="InterPro" id="IPR003661">
    <property type="entry name" value="HisK_dim/P_dom"/>
</dbReference>
<organism evidence="11 12">
    <name type="scientific">Mucilaginibacter litoreus</name>
    <dbReference type="NCBI Taxonomy" id="1048221"/>
    <lineage>
        <taxon>Bacteria</taxon>
        <taxon>Pseudomonadati</taxon>
        <taxon>Bacteroidota</taxon>
        <taxon>Sphingobacteriia</taxon>
        <taxon>Sphingobacteriales</taxon>
        <taxon>Sphingobacteriaceae</taxon>
        <taxon>Mucilaginibacter</taxon>
    </lineage>
</organism>
<dbReference type="InterPro" id="IPR035909">
    <property type="entry name" value="CheB_C"/>
</dbReference>
<dbReference type="Proteomes" id="UP001597010">
    <property type="component" value="Unassembled WGS sequence"/>
</dbReference>
<sequence>MLNPELHHVIAIGASAGALDELYAFFDHTQPDGVSYVILQHLTDDFKTGMIELLAKHGKQLIMEAENGTQVKSNEVYLIPRNKHMIIRDNVLYLTENDNAQVLDLTINRFFKSLADDYGARGIGVVLSGLGCDGTEGIKAIKKAGGLVIVRDPENSDFKSMPVHAIATGLADFILEPDMMPVAIEDFVRFGQGMPESSLEDDKNIVQIIDLIKEQSPLDFSDYKQSTILRRTKRRAAYANFTSLSKYLHFLKTSPEEVEALGKDFIISVTSFFRDKEAFAFIQQKILPALAENLAPEEELKFWVAGCATGEEVYSMAILIHEQLSGNHDNVVKIFATDIDKAALAHAGRGIYSRDIAKTVSAERLERYFLKEGNSYRIIPAIRKMVIFALHDLAKHPPYCNIHFISCRNLLIYMNPVLQKKVFSMLLFGLKKNGYLFLGASETPLSIIKSLETIHKKWKIYRNLEAKKTVGLDTFLLPELLEPNVAISKNLKMETAGLNSISLAEAIMANVVAKSGGLIVCVDENNHVVQTYGDVNRYLLQKNFNHELLELLPKPLLFAFNTLSKKALKTLSRAEANGIKIKSHNENISVAMSVTPLIIAGRESKLLMVTFDADLICSEQKQDLRFDESVFAKEYIQNLEEEVKALKGKLRMAQDHLDASNENLQSFNEELLISNEEMQSTNEEMQSINEELETINLSYQTTNKELHELNDDLNNYFRSNINGQLFIDSELRLMKFSPGAVKQINLLESDIGRPLSNISTNIKFETIIEDVKKVLQEGCVISKEIETKNECWFQLMTMPYIRQKDKKQSGAIITFNDITAVKQMQFELDKKNESLLRVNADLEHFIYAASHDLLAPLGHIESSIDIMNQIPVSEPELFDYLKIIDSSIKQFRQLVTEIATIAKVESEMTFLEPVDLNKIISDVQWSLQDKIKKSDATIMRHLEVNNIMFSRKNLRSIVYNLVSNGIKFKRDERPVVTIATSKIRGAVVLTVEDNGIGIKAASIESIFKVYGRLNHHIEGDGIGLHLIKKIVNAAGGKLEVKSEPGKGTKFSIYFVDDVSG</sequence>
<feature type="domain" description="Histidine kinase" evidence="8">
    <location>
        <begin position="848"/>
        <end position="1058"/>
    </location>
</feature>
<keyword evidence="7" id="KW-0175">Coiled coil</keyword>
<dbReference type="Gene3D" id="3.30.565.10">
    <property type="entry name" value="Histidine kinase-like ATPase, C-terminal domain"/>
    <property type="match status" value="1"/>
</dbReference>
<dbReference type="InterPro" id="IPR036097">
    <property type="entry name" value="HisK_dim/P_sf"/>
</dbReference>
<evidence type="ECO:0000256" key="5">
    <source>
        <dbReference type="ARBA" id="ARBA00022691"/>
    </source>
</evidence>
<comment type="catalytic activity">
    <reaction evidence="1">
        <text>ATP + protein L-histidine = ADP + protein N-phospho-L-histidine.</text>
        <dbReference type="EC" id="2.7.13.3"/>
    </reaction>
</comment>
<dbReference type="SMART" id="SM00138">
    <property type="entry name" value="MeTrc"/>
    <property type="match status" value="1"/>
</dbReference>
<feature type="active site" evidence="6">
    <location>
        <position position="15"/>
    </location>
</feature>
<accession>A0ABW3AX60</accession>
<dbReference type="PROSITE" id="PS50122">
    <property type="entry name" value="CHEB"/>
    <property type="match status" value="1"/>
</dbReference>
<evidence type="ECO:0000256" key="2">
    <source>
        <dbReference type="ARBA" id="ARBA00001541"/>
    </source>
</evidence>
<dbReference type="Pfam" id="PF13596">
    <property type="entry name" value="PAS_10"/>
    <property type="match status" value="1"/>
</dbReference>
<dbReference type="Pfam" id="PF01739">
    <property type="entry name" value="CheR"/>
    <property type="match status" value="1"/>
</dbReference>
<keyword evidence="6" id="KW-0145">Chemotaxis</keyword>
<dbReference type="Pfam" id="PF01339">
    <property type="entry name" value="CheB_methylest"/>
    <property type="match status" value="1"/>
</dbReference>
<keyword evidence="4" id="KW-0808">Transferase</keyword>
<dbReference type="GO" id="GO:0008168">
    <property type="term" value="F:methyltransferase activity"/>
    <property type="evidence" value="ECO:0007669"/>
    <property type="project" value="UniProtKB-KW"/>
</dbReference>
<reference evidence="12" key="1">
    <citation type="journal article" date="2019" name="Int. J. Syst. Evol. Microbiol.">
        <title>The Global Catalogue of Microorganisms (GCM) 10K type strain sequencing project: providing services to taxonomists for standard genome sequencing and annotation.</title>
        <authorList>
            <consortium name="The Broad Institute Genomics Platform"/>
            <consortium name="The Broad Institute Genome Sequencing Center for Infectious Disease"/>
            <person name="Wu L."/>
            <person name="Ma J."/>
        </authorList>
    </citation>
    <scope>NUCLEOTIDE SEQUENCE [LARGE SCALE GENOMIC DNA]</scope>
    <source>
        <strain evidence="12">CCUG 61484</strain>
    </source>
</reference>
<dbReference type="Gene3D" id="3.30.450.20">
    <property type="entry name" value="PAS domain"/>
    <property type="match status" value="1"/>
</dbReference>
<dbReference type="SUPFAM" id="SSF47757">
    <property type="entry name" value="Chemotaxis receptor methyltransferase CheR, N-terminal domain"/>
    <property type="match status" value="1"/>
</dbReference>
<dbReference type="SUPFAM" id="SSF53335">
    <property type="entry name" value="S-adenosyl-L-methionine-dependent methyltransferases"/>
    <property type="match status" value="1"/>
</dbReference>
<evidence type="ECO:0000256" key="1">
    <source>
        <dbReference type="ARBA" id="ARBA00000085"/>
    </source>
</evidence>
<dbReference type="InterPro" id="IPR022641">
    <property type="entry name" value="CheR_N"/>
</dbReference>
<evidence type="ECO:0000259" key="9">
    <source>
        <dbReference type="PROSITE" id="PS50122"/>
    </source>
</evidence>
<dbReference type="PANTHER" id="PTHR24422">
    <property type="entry name" value="CHEMOTAXIS PROTEIN METHYLTRANSFERASE"/>
    <property type="match status" value="1"/>
</dbReference>
<dbReference type="Gene3D" id="3.40.50.150">
    <property type="entry name" value="Vaccinia Virus protein VP39"/>
    <property type="match status" value="1"/>
</dbReference>
<dbReference type="SUPFAM" id="SSF52738">
    <property type="entry name" value="Methylesterase CheB, C-terminal domain"/>
    <property type="match status" value="1"/>
</dbReference>
<dbReference type="EMBL" id="JBHTHZ010000014">
    <property type="protein sequence ID" value="MFD0795399.1"/>
    <property type="molecule type" value="Genomic_DNA"/>
</dbReference>
<dbReference type="InterPro" id="IPR000780">
    <property type="entry name" value="CheR_MeTrfase"/>
</dbReference>
<dbReference type="SUPFAM" id="SSF47384">
    <property type="entry name" value="Homodimeric domain of signal transducing histidine kinase"/>
    <property type="match status" value="1"/>
</dbReference>
<feature type="active site" evidence="6">
    <location>
        <position position="41"/>
    </location>
</feature>
<comment type="catalytic activity">
    <reaction evidence="2">
        <text>L-glutamyl-[protein] + S-adenosyl-L-methionine = [protein]-L-glutamate 5-O-methyl ester + S-adenosyl-L-homocysteine</text>
        <dbReference type="Rhea" id="RHEA:24452"/>
        <dbReference type="Rhea" id="RHEA-COMP:10208"/>
        <dbReference type="Rhea" id="RHEA-COMP:10311"/>
        <dbReference type="ChEBI" id="CHEBI:29973"/>
        <dbReference type="ChEBI" id="CHEBI:57856"/>
        <dbReference type="ChEBI" id="CHEBI:59789"/>
        <dbReference type="ChEBI" id="CHEBI:82795"/>
        <dbReference type="EC" id="2.1.1.80"/>
    </reaction>
</comment>
<evidence type="ECO:0000256" key="4">
    <source>
        <dbReference type="ARBA" id="ARBA00022679"/>
    </source>
</evidence>
<dbReference type="Pfam" id="PF02518">
    <property type="entry name" value="HATPase_c"/>
    <property type="match status" value="1"/>
</dbReference>
<dbReference type="SMART" id="SM00387">
    <property type="entry name" value="HATPase_c"/>
    <property type="match status" value="1"/>
</dbReference>
<dbReference type="RefSeq" id="WP_377117761.1">
    <property type="nucleotide sequence ID" value="NZ_JBHTHZ010000014.1"/>
</dbReference>
<protein>
    <submittedName>
        <fullName evidence="11">CheR family methyltransferase</fullName>
    </submittedName>
</protein>
<feature type="coiled-coil region" evidence="7">
    <location>
        <begin position="629"/>
        <end position="712"/>
    </location>
</feature>
<feature type="active site" evidence="6">
    <location>
        <position position="133"/>
    </location>
</feature>
<evidence type="ECO:0000313" key="12">
    <source>
        <dbReference type="Proteomes" id="UP001597010"/>
    </source>
</evidence>
<dbReference type="Gene3D" id="3.40.50.180">
    <property type="entry name" value="Methylesterase CheB, C-terminal domain"/>
    <property type="match status" value="1"/>
</dbReference>
<dbReference type="InterPro" id="IPR005467">
    <property type="entry name" value="His_kinase_dom"/>
</dbReference>
<evidence type="ECO:0000256" key="3">
    <source>
        <dbReference type="ARBA" id="ARBA00022603"/>
    </source>
</evidence>
<dbReference type="SUPFAM" id="SSF55874">
    <property type="entry name" value="ATPase domain of HSP90 chaperone/DNA topoisomerase II/histidine kinase"/>
    <property type="match status" value="1"/>
</dbReference>
<dbReference type="InterPro" id="IPR022642">
    <property type="entry name" value="CheR_C"/>
</dbReference>
<dbReference type="InterPro" id="IPR050903">
    <property type="entry name" value="Bact_Chemotaxis_MeTrfase"/>
</dbReference>
<evidence type="ECO:0000259" key="8">
    <source>
        <dbReference type="PROSITE" id="PS50109"/>
    </source>
</evidence>
<keyword evidence="12" id="KW-1185">Reference proteome</keyword>
<feature type="domain" description="CheR-type methyltransferase" evidence="10">
    <location>
        <begin position="202"/>
        <end position="443"/>
    </location>
</feature>
<feature type="domain" description="CheB-type methylesterase" evidence="9">
    <location>
        <begin position="4"/>
        <end position="191"/>
    </location>
</feature>
<keyword evidence="6" id="KW-0378">Hydrolase</keyword>
<evidence type="ECO:0000256" key="6">
    <source>
        <dbReference type="PROSITE-ProRule" id="PRU00050"/>
    </source>
</evidence>
<name>A0ABW3AX60_9SPHI</name>
<dbReference type="Gene3D" id="1.10.155.10">
    <property type="entry name" value="Chemotaxis receptor methyltransferase CheR, N-terminal domain"/>
    <property type="match status" value="1"/>
</dbReference>
<dbReference type="PROSITE" id="PS50123">
    <property type="entry name" value="CHER"/>
    <property type="match status" value="1"/>
</dbReference>
<dbReference type="SMART" id="SM00388">
    <property type="entry name" value="HisKA"/>
    <property type="match status" value="1"/>
</dbReference>
<dbReference type="InterPro" id="IPR000673">
    <property type="entry name" value="Sig_transdc_resp-reg_Me-estase"/>
</dbReference>
<evidence type="ECO:0000313" key="11">
    <source>
        <dbReference type="EMBL" id="MFD0795399.1"/>
    </source>
</evidence>
<dbReference type="CDD" id="cd00082">
    <property type="entry name" value="HisKA"/>
    <property type="match status" value="1"/>
</dbReference>
<dbReference type="CDD" id="cd16434">
    <property type="entry name" value="CheB-CheR_fusion"/>
    <property type="match status" value="1"/>
</dbReference>
<dbReference type="InterPro" id="IPR036804">
    <property type="entry name" value="CheR_N_sf"/>
</dbReference>
<keyword evidence="3 11" id="KW-0489">Methyltransferase</keyword>
<keyword evidence="5" id="KW-0949">S-adenosyl-L-methionine</keyword>
<dbReference type="Pfam" id="PF03705">
    <property type="entry name" value="CheR_N"/>
    <property type="match status" value="1"/>
</dbReference>
<dbReference type="InterPro" id="IPR036890">
    <property type="entry name" value="HATPase_C_sf"/>
</dbReference>
<comment type="caution">
    <text evidence="11">The sequence shown here is derived from an EMBL/GenBank/DDBJ whole genome shotgun (WGS) entry which is preliminary data.</text>
</comment>
<dbReference type="PROSITE" id="PS50109">
    <property type="entry name" value="HIS_KIN"/>
    <property type="match status" value="1"/>
</dbReference>
<dbReference type="PRINTS" id="PR00996">
    <property type="entry name" value="CHERMTFRASE"/>
</dbReference>
<evidence type="ECO:0000256" key="7">
    <source>
        <dbReference type="SAM" id="Coils"/>
    </source>
</evidence>
<proteinExistence type="predicted"/>
<dbReference type="PANTHER" id="PTHR24422:SF10">
    <property type="entry name" value="CHEMOTAXIS PROTEIN METHYLTRANSFERASE 2"/>
    <property type="match status" value="1"/>
</dbReference>
<dbReference type="InterPro" id="IPR003594">
    <property type="entry name" value="HATPase_dom"/>
</dbReference>
<evidence type="ECO:0000259" key="10">
    <source>
        <dbReference type="PROSITE" id="PS50123"/>
    </source>
</evidence>